<organism evidence="2 3">
    <name type="scientific">Pleurodeles waltl</name>
    <name type="common">Iberian ribbed newt</name>
    <dbReference type="NCBI Taxonomy" id="8319"/>
    <lineage>
        <taxon>Eukaryota</taxon>
        <taxon>Metazoa</taxon>
        <taxon>Chordata</taxon>
        <taxon>Craniata</taxon>
        <taxon>Vertebrata</taxon>
        <taxon>Euteleostomi</taxon>
        <taxon>Amphibia</taxon>
        <taxon>Batrachia</taxon>
        <taxon>Caudata</taxon>
        <taxon>Salamandroidea</taxon>
        <taxon>Salamandridae</taxon>
        <taxon>Pleurodelinae</taxon>
        <taxon>Pleurodeles</taxon>
    </lineage>
</organism>
<evidence type="ECO:0000256" key="1">
    <source>
        <dbReference type="SAM" id="MobiDB-lite"/>
    </source>
</evidence>
<feature type="compositionally biased region" description="Basic and acidic residues" evidence="1">
    <location>
        <begin position="62"/>
        <end position="74"/>
    </location>
</feature>
<dbReference type="Proteomes" id="UP001066276">
    <property type="component" value="Chromosome 3_1"/>
</dbReference>
<gene>
    <name evidence="2" type="ORF">NDU88_000524</name>
</gene>
<sequence length="88" mass="9414">MRPGAGTSTLAAPGRKEGVRPLGHTGKEAGRRRALKGAEEAYRTAARLPLPHLIFCSGQPESEPRGGEGHSSQRREACLEWCMTGVAF</sequence>
<protein>
    <submittedName>
        <fullName evidence="2">Uncharacterized protein</fullName>
    </submittedName>
</protein>
<feature type="compositionally biased region" description="Basic and acidic residues" evidence="1">
    <location>
        <begin position="14"/>
        <end position="33"/>
    </location>
</feature>
<evidence type="ECO:0000313" key="3">
    <source>
        <dbReference type="Proteomes" id="UP001066276"/>
    </source>
</evidence>
<dbReference type="AlphaFoldDB" id="A0AAV7U4H2"/>
<feature type="compositionally biased region" description="Polar residues" evidence="1">
    <location>
        <begin position="1"/>
        <end position="10"/>
    </location>
</feature>
<proteinExistence type="predicted"/>
<dbReference type="EMBL" id="JANPWB010000005">
    <property type="protein sequence ID" value="KAJ1183710.1"/>
    <property type="molecule type" value="Genomic_DNA"/>
</dbReference>
<reference evidence="2" key="1">
    <citation type="journal article" date="2022" name="bioRxiv">
        <title>Sequencing and chromosome-scale assembly of the giantPleurodeles waltlgenome.</title>
        <authorList>
            <person name="Brown T."/>
            <person name="Elewa A."/>
            <person name="Iarovenko S."/>
            <person name="Subramanian E."/>
            <person name="Araus A.J."/>
            <person name="Petzold A."/>
            <person name="Susuki M."/>
            <person name="Suzuki K.-i.T."/>
            <person name="Hayashi T."/>
            <person name="Toyoda A."/>
            <person name="Oliveira C."/>
            <person name="Osipova E."/>
            <person name="Leigh N.D."/>
            <person name="Simon A."/>
            <person name="Yun M.H."/>
        </authorList>
    </citation>
    <scope>NUCLEOTIDE SEQUENCE</scope>
    <source>
        <strain evidence="2">20211129_DDA</strain>
        <tissue evidence="2">Liver</tissue>
    </source>
</reference>
<feature type="region of interest" description="Disordered" evidence="1">
    <location>
        <begin position="1"/>
        <end position="33"/>
    </location>
</feature>
<accession>A0AAV7U4H2</accession>
<comment type="caution">
    <text evidence="2">The sequence shown here is derived from an EMBL/GenBank/DDBJ whole genome shotgun (WGS) entry which is preliminary data.</text>
</comment>
<feature type="region of interest" description="Disordered" evidence="1">
    <location>
        <begin position="55"/>
        <end position="74"/>
    </location>
</feature>
<keyword evidence="3" id="KW-1185">Reference proteome</keyword>
<name>A0AAV7U4H2_PLEWA</name>
<evidence type="ECO:0000313" key="2">
    <source>
        <dbReference type="EMBL" id="KAJ1183710.1"/>
    </source>
</evidence>